<protein>
    <recommendedName>
        <fullName evidence="4">Isomerase YbhE</fullName>
    </recommendedName>
</protein>
<dbReference type="OrthoDB" id="9972196at2759"/>
<reference evidence="2 3" key="1">
    <citation type="journal article" date="2020" name="ISME J.">
        <title>Uncovering the hidden diversity of litter-decomposition mechanisms in mushroom-forming fungi.</title>
        <authorList>
            <person name="Floudas D."/>
            <person name="Bentzer J."/>
            <person name="Ahren D."/>
            <person name="Johansson T."/>
            <person name="Persson P."/>
            <person name="Tunlid A."/>
        </authorList>
    </citation>
    <scope>NUCLEOTIDE SEQUENCE [LARGE SCALE GENOMIC DNA]</scope>
    <source>
        <strain evidence="2 3">CBS 175.51</strain>
    </source>
</reference>
<evidence type="ECO:0000313" key="2">
    <source>
        <dbReference type="EMBL" id="KAF5340305.1"/>
    </source>
</evidence>
<dbReference type="InterPro" id="IPR015943">
    <property type="entry name" value="WD40/YVTN_repeat-like_dom_sf"/>
</dbReference>
<proteinExistence type="inferred from homology"/>
<gene>
    <name evidence="2" type="ORF">D9611_007803</name>
</gene>
<dbReference type="InterPro" id="IPR050282">
    <property type="entry name" value="Cycloisomerase_2"/>
</dbReference>
<evidence type="ECO:0000256" key="1">
    <source>
        <dbReference type="ARBA" id="ARBA00005564"/>
    </source>
</evidence>
<dbReference type="EMBL" id="JAACJK010000004">
    <property type="protein sequence ID" value="KAF5340305.1"/>
    <property type="molecule type" value="Genomic_DNA"/>
</dbReference>
<dbReference type="GO" id="GO:0017057">
    <property type="term" value="F:6-phosphogluconolactonase activity"/>
    <property type="evidence" value="ECO:0007669"/>
    <property type="project" value="TreeGrafter"/>
</dbReference>
<evidence type="ECO:0000313" key="3">
    <source>
        <dbReference type="Proteomes" id="UP000541558"/>
    </source>
</evidence>
<comment type="caution">
    <text evidence="2">The sequence shown here is derived from an EMBL/GenBank/DDBJ whole genome shotgun (WGS) entry which is preliminary data.</text>
</comment>
<dbReference type="PANTHER" id="PTHR30344">
    <property type="entry name" value="6-PHOSPHOGLUCONOLACTONASE-RELATED"/>
    <property type="match status" value="1"/>
</dbReference>
<dbReference type="AlphaFoldDB" id="A0A8H5CEG3"/>
<accession>A0A8H5CEG3</accession>
<keyword evidence="3" id="KW-1185">Reference proteome</keyword>
<dbReference type="Gene3D" id="2.130.10.10">
    <property type="entry name" value="YVTN repeat-like/Quinoprotein amine dehydrogenase"/>
    <property type="match status" value="1"/>
</dbReference>
<organism evidence="2 3">
    <name type="scientific">Ephemerocybe angulata</name>
    <dbReference type="NCBI Taxonomy" id="980116"/>
    <lineage>
        <taxon>Eukaryota</taxon>
        <taxon>Fungi</taxon>
        <taxon>Dikarya</taxon>
        <taxon>Basidiomycota</taxon>
        <taxon>Agaricomycotina</taxon>
        <taxon>Agaricomycetes</taxon>
        <taxon>Agaricomycetidae</taxon>
        <taxon>Agaricales</taxon>
        <taxon>Agaricineae</taxon>
        <taxon>Psathyrellaceae</taxon>
        <taxon>Ephemerocybe</taxon>
    </lineage>
</organism>
<name>A0A8H5CEG3_9AGAR</name>
<comment type="similarity">
    <text evidence="1">Belongs to the cycloisomerase 2 family.</text>
</comment>
<sequence>MVSWKILAGGYDYFIATYLLTVNGGSADLRLVSRSPSGRNPSWLTPHPFNKNLVYATNEYGPYGGVQSYQVSDSGSVSVVDTISSLGADPAHAVALPNGKVVVMNYSSGDGRIITTTDGGRRFLNDSSAHYLKFQAPAGGVSHPHQTVQRGETLFIPDLGADKIWRIQEEGDSVVVKDYLPQPQGSGPRHIVLSEDRLFTLHELSSTLSVQPLTSFNHPSTEIASVSIAPKDAPAGAKWSAGEILIPEPTPKFPKSYIYTSNRNLGNTDPRGDTIAIFELVNKGTSSEALVLVNQVYTGLSQVRGMEFGPAENGGDEYLVASGVAGGAGVVVLKKVDGGRNLEIVAKNDEIPTRTSFLWL</sequence>
<dbReference type="SUPFAM" id="SSF75011">
    <property type="entry name" value="3-carboxy-cis,cis-mucoante lactonizing enzyme"/>
    <property type="match status" value="1"/>
</dbReference>
<dbReference type="Pfam" id="PF10282">
    <property type="entry name" value="Lactonase"/>
    <property type="match status" value="1"/>
</dbReference>
<dbReference type="PANTHER" id="PTHR30344:SF7">
    <property type="entry name" value="DUF2415 DOMAIN-CONTAINING PROTEIN"/>
    <property type="match status" value="1"/>
</dbReference>
<evidence type="ECO:0008006" key="4">
    <source>
        <dbReference type="Google" id="ProtNLM"/>
    </source>
</evidence>
<dbReference type="InterPro" id="IPR019405">
    <property type="entry name" value="Lactonase_7-beta_prop"/>
</dbReference>
<dbReference type="Proteomes" id="UP000541558">
    <property type="component" value="Unassembled WGS sequence"/>
</dbReference>